<evidence type="ECO:0000313" key="2">
    <source>
        <dbReference type="EMBL" id="KZS07167.1"/>
    </source>
</evidence>
<evidence type="ECO:0000313" key="3">
    <source>
        <dbReference type="Proteomes" id="UP000076858"/>
    </source>
</evidence>
<accession>A0A164PUZ8</accession>
<feature type="region of interest" description="Disordered" evidence="1">
    <location>
        <begin position="59"/>
        <end position="93"/>
    </location>
</feature>
<feature type="region of interest" description="Disordered" evidence="1">
    <location>
        <begin position="340"/>
        <end position="374"/>
    </location>
</feature>
<keyword evidence="3" id="KW-1185">Reference proteome</keyword>
<sequence length="423" mass="45233">MGRDGEMPVKLSERGNIDSTCRNADGRGEASPSVNGALCNEKIAIQRNRWSMRSEKCGHRGMAKTGNVSSSSSSSDWSVKKETKKVYPGKRGNTGLMLNNGEMTVEISETERLFAFAKPRLGHAVYAPSLCIRNLKVGTEKRVEVVPLGSALYEETGDGPAVDRCSRERLSDATVNHVVGLLETSLVTSTAVASVSNIESAADSAMTRKVLMGKRENAGLANNNERMAVDISKTRIRSAFARPALAHAVYAPSLRVRNLTVGPEKREEVVPLDGATALADDAVGCPAVGVDRCSGERLSVAAQNCGIVLLETSLVTPTAVASVSSIEYVADPPITERSVIENNGDKSGIGCDNTGGRRTTKRSNNRQFSSGKEGMNRHTATCLCFKETELLAVDKKGMSQPISPETISKITGDFSSDFTKLTM</sequence>
<reference evidence="2 3" key="1">
    <citation type="submission" date="2016-03" db="EMBL/GenBank/DDBJ databases">
        <title>EvidentialGene: Evidence-directed Construction of Genes on Genomes.</title>
        <authorList>
            <person name="Gilbert D.G."/>
            <person name="Choi J.-H."/>
            <person name="Mockaitis K."/>
            <person name="Colbourne J."/>
            <person name="Pfrender M."/>
        </authorList>
    </citation>
    <scope>NUCLEOTIDE SEQUENCE [LARGE SCALE GENOMIC DNA]</scope>
    <source>
        <strain evidence="2 3">Xinb3</strain>
        <tissue evidence="2">Complete organism</tissue>
    </source>
</reference>
<dbReference type="AlphaFoldDB" id="A0A164PUZ8"/>
<protein>
    <submittedName>
        <fullName evidence="2">Uncharacterized protein</fullName>
    </submittedName>
</protein>
<dbReference type="EMBL" id="LRGB01002554">
    <property type="protein sequence ID" value="KZS07167.1"/>
    <property type="molecule type" value="Genomic_DNA"/>
</dbReference>
<name>A0A164PUZ8_9CRUS</name>
<proteinExistence type="predicted"/>
<evidence type="ECO:0000256" key="1">
    <source>
        <dbReference type="SAM" id="MobiDB-lite"/>
    </source>
</evidence>
<dbReference type="Proteomes" id="UP000076858">
    <property type="component" value="Unassembled WGS sequence"/>
</dbReference>
<gene>
    <name evidence="2" type="ORF">APZ42_029190</name>
</gene>
<organism evidence="2 3">
    <name type="scientific">Daphnia magna</name>
    <dbReference type="NCBI Taxonomy" id="35525"/>
    <lineage>
        <taxon>Eukaryota</taxon>
        <taxon>Metazoa</taxon>
        <taxon>Ecdysozoa</taxon>
        <taxon>Arthropoda</taxon>
        <taxon>Crustacea</taxon>
        <taxon>Branchiopoda</taxon>
        <taxon>Diplostraca</taxon>
        <taxon>Cladocera</taxon>
        <taxon>Anomopoda</taxon>
        <taxon>Daphniidae</taxon>
        <taxon>Daphnia</taxon>
    </lineage>
</organism>
<comment type="caution">
    <text evidence="2">The sequence shown here is derived from an EMBL/GenBank/DDBJ whole genome shotgun (WGS) entry which is preliminary data.</text>
</comment>